<name>A0A914YQR5_9BILA</name>
<dbReference type="Proteomes" id="UP000887577">
    <property type="component" value="Unplaced"/>
</dbReference>
<keyword evidence="1" id="KW-0175">Coiled coil</keyword>
<keyword evidence="2" id="KW-1185">Reference proteome</keyword>
<dbReference type="AlphaFoldDB" id="A0A914YQR5"/>
<dbReference type="WBParaSite" id="PSU_v2.g21413.t1">
    <property type="protein sequence ID" value="PSU_v2.g21413.t1"/>
    <property type="gene ID" value="PSU_v2.g21413"/>
</dbReference>
<evidence type="ECO:0000256" key="1">
    <source>
        <dbReference type="SAM" id="Coils"/>
    </source>
</evidence>
<accession>A0A914YQR5</accession>
<protein>
    <submittedName>
        <fullName evidence="3">Uncharacterized protein</fullName>
    </submittedName>
</protein>
<evidence type="ECO:0000313" key="3">
    <source>
        <dbReference type="WBParaSite" id="PSU_v2.g21413.t1"/>
    </source>
</evidence>
<reference evidence="3" key="1">
    <citation type="submission" date="2022-11" db="UniProtKB">
        <authorList>
            <consortium name="WormBaseParasite"/>
        </authorList>
    </citation>
    <scope>IDENTIFICATION</scope>
</reference>
<sequence>MEQIDEQDKTVEHLLNVKQDLENQNEQLIQDKNNLVNQLAETNSSPALSAIECRKLELLGINKVSDLIDQYRSLLVQVGEIKGVKSRSGLSVSTRKDTVAQPGKVAQIPKIVKPQGGECFSKIGYQQEGENDKIEDKREGYRGLGNAKIPQPQTFNGKTRADLERFFRYFEPYAERLSLDDSAKALLVGYYIPSLQYQHDSLMQKKACYAEVKRELLNSLGSDSSVATYSLRASLDKLTKPPDKSYRSVFEKVERKVAEAFGSDKNQREQELKKILLRLTQEDPDTSYCSITLPHTAADYFRLKELVLGMEDANKLRSKKLKKKVVLNRLMNS</sequence>
<proteinExistence type="predicted"/>
<evidence type="ECO:0000313" key="2">
    <source>
        <dbReference type="Proteomes" id="UP000887577"/>
    </source>
</evidence>
<feature type="coiled-coil region" evidence="1">
    <location>
        <begin position="4"/>
        <end position="45"/>
    </location>
</feature>
<organism evidence="2 3">
    <name type="scientific">Panagrolaimus superbus</name>
    <dbReference type="NCBI Taxonomy" id="310955"/>
    <lineage>
        <taxon>Eukaryota</taxon>
        <taxon>Metazoa</taxon>
        <taxon>Ecdysozoa</taxon>
        <taxon>Nematoda</taxon>
        <taxon>Chromadorea</taxon>
        <taxon>Rhabditida</taxon>
        <taxon>Tylenchina</taxon>
        <taxon>Panagrolaimomorpha</taxon>
        <taxon>Panagrolaimoidea</taxon>
        <taxon>Panagrolaimidae</taxon>
        <taxon>Panagrolaimus</taxon>
    </lineage>
</organism>